<proteinExistence type="predicted"/>
<keyword evidence="3" id="KW-1185">Reference proteome</keyword>
<sequence length="66" mass="7443">MRTDFAMDVLDGPQMRAASLRLSAELGALLRSRRQAARALTLVVRLADKQEVIKSRSVDGRFRTNR</sequence>
<comment type="caution">
    <text evidence="2">The sequence shown here is derived from an EMBL/GenBank/DDBJ whole genome shotgun (WGS) entry which is preliminary data.</text>
</comment>
<gene>
    <name evidence="2" type="ORF">ACFO9E_21965</name>
</gene>
<evidence type="ECO:0000313" key="3">
    <source>
        <dbReference type="Proteomes" id="UP001595993"/>
    </source>
</evidence>
<protein>
    <recommendedName>
        <fullName evidence="1">DNA polymerase Y-family little finger domain-containing protein</fullName>
    </recommendedName>
</protein>
<name>A0ABV9GBA8_9ACTN</name>
<accession>A0ABV9GBA8</accession>
<dbReference type="InterPro" id="IPR017961">
    <property type="entry name" value="DNA_pol_Y-fam_little_finger"/>
</dbReference>
<organism evidence="2 3">
    <name type="scientific">Streptomyces maoxianensis</name>
    <dbReference type="NCBI Taxonomy" id="1459942"/>
    <lineage>
        <taxon>Bacteria</taxon>
        <taxon>Bacillati</taxon>
        <taxon>Actinomycetota</taxon>
        <taxon>Actinomycetes</taxon>
        <taxon>Kitasatosporales</taxon>
        <taxon>Streptomycetaceae</taxon>
        <taxon>Streptomyces</taxon>
    </lineage>
</organism>
<evidence type="ECO:0000313" key="2">
    <source>
        <dbReference type="EMBL" id="MFC4610448.1"/>
    </source>
</evidence>
<dbReference type="Pfam" id="PF11799">
    <property type="entry name" value="IMS_C"/>
    <property type="match status" value="1"/>
</dbReference>
<dbReference type="EMBL" id="JBHSFE010000016">
    <property type="protein sequence ID" value="MFC4610448.1"/>
    <property type="molecule type" value="Genomic_DNA"/>
</dbReference>
<feature type="domain" description="DNA polymerase Y-family little finger" evidence="1">
    <location>
        <begin position="5"/>
        <end position="58"/>
    </location>
</feature>
<dbReference type="Proteomes" id="UP001595993">
    <property type="component" value="Unassembled WGS sequence"/>
</dbReference>
<dbReference type="RefSeq" id="WP_381198459.1">
    <property type="nucleotide sequence ID" value="NZ_JBHSFE010000016.1"/>
</dbReference>
<evidence type="ECO:0000259" key="1">
    <source>
        <dbReference type="Pfam" id="PF11799"/>
    </source>
</evidence>
<reference evidence="3" key="1">
    <citation type="journal article" date="2019" name="Int. J. Syst. Evol. Microbiol.">
        <title>The Global Catalogue of Microorganisms (GCM) 10K type strain sequencing project: providing services to taxonomists for standard genome sequencing and annotation.</title>
        <authorList>
            <consortium name="The Broad Institute Genomics Platform"/>
            <consortium name="The Broad Institute Genome Sequencing Center for Infectious Disease"/>
            <person name="Wu L."/>
            <person name="Ma J."/>
        </authorList>
    </citation>
    <scope>NUCLEOTIDE SEQUENCE [LARGE SCALE GENOMIC DNA]</scope>
    <source>
        <strain evidence="3">CGMCC 4.7139</strain>
    </source>
</reference>